<gene>
    <name evidence="3" type="ORF">PHPALM_3296</name>
</gene>
<dbReference type="Pfam" id="PF00107">
    <property type="entry name" value="ADH_zinc_N"/>
    <property type="match status" value="2"/>
</dbReference>
<keyword evidence="4" id="KW-1185">Reference proteome</keyword>
<dbReference type="GO" id="GO:0005739">
    <property type="term" value="C:mitochondrion"/>
    <property type="evidence" value="ECO:0007669"/>
    <property type="project" value="TreeGrafter"/>
</dbReference>
<dbReference type="InterPro" id="IPR013149">
    <property type="entry name" value="ADH-like_C"/>
</dbReference>
<dbReference type="CDD" id="cd08250">
    <property type="entry name" value="Mgc45594_like"/>
    <property type="match status" value="1"/>
</dbReference>
<dbReference type="PANTHER" id="PTHR43677:SF3">
    <property type="entry name" value="PROSTAGLANDIN REDUCTASE 3"/>
    <property type="match status" value="1"/>
</dbReference>
<dbReference type="Proteomes" id="UP000237271">
    <property type="component" value="Unassembled WGS sequence"/>
</dbReference>
<dbReference type="InterPro" id="IPR036291">
    <property type="entry name" value="NAD(P)-bd_dom_sf"/>
</dbReference>
<dbReference type="InterPro" id="IPR020843">
    <property type="entry name" value="ER"/>
</dbReference>
<dbReference type="FunFam" id="3.40.50.720:FF:000121">
    <property type="entry name" value="Prostaglandin reductase 2"/>
    <property type="match status" value="2"/>
</dbReference>
<dbReference type="InterPro" id="IPR011032">
    <property type="entry name" value="GroES-like_sf"/>
</dbReference>
<dbReference type="PANTHER" id="PTHR43677">
    <property type="entry name" value="SHORT-CHAIN DEHYDROGENASE/REDUCTASE"/>
    <property type="match status" value="1"/>
</dbReference>
<evidence type="ECO:0000313" key="4">
    <source>
        <dbReference type="Proteomes" id="UP000237271"/>
    </source>
</evidence>
<evidence type="ECO:0000259" key="2">
    <source>
        <dbReference type="SMART" id="SM00829"/>
    </source>
</evidence>
<dbReference type="InterPro" id="IPR018535">
    <property type="entry name" value="DUF1996"/>
</dbReference>
<reference evidence="3 4" key="1">
    <citation type="journal article" date="2017" name="Genome Biol. Evol.">
        <title>Phytophthora megakarya and P. palmivora, closely related causal agents of cacao black pod rot, underwent increases in genome sizes and gene numbers by different mechanisms.</title>
        <authorList>
            <person name="Ali S.S."/>
            <person name="Shao J."/>
            <person name="Lary D.J."/>
            <person name="Kronmiller B."/>
            <person name="Shen D."/>
            <person name="Strem M.D."/>
            <person name="Amoako-Attah I."/>
            <person name="Akrofi A.Y."/>
            <person name="Begoude B.A."/>
            <person name="Ten Hoopen G.M."/>
            <person name="Coulibaly K."/>
            <person name="Kebe B.I."/>
            <person name="Melnick R.L."/>
            <person name="Guiltinan M.J."/>
            <person name="Tyler B.M."/>
            <person name="Meinhardt L.W."/>
            <person name="Bailey B.A."/>
        </authorList>
    </citation>
    <scope>NUCLEOTIDE SEQUENCE [LARGE SCALE GENOMIC DNA]</scope>
    <source>
        <strain evidence="4">sbr112.9</strain>
    </source>
</reference>
<sequence length="930" mass="100955">MFRFDCFNNLVVDRVDPIVNPGEASGHLHAISGGNGFSKSADGAAMKTSTCTSCPIGADLSAYWVPQLYVKFKNGTGYGLVESHQIVYYEPRPTGDEKVTAFPDGLKMLAGNPKLREKGDSIEERAITWVCLDYNNPHPEQQGIPNFKCPNGLRGQVNFPMCWDGKNLDSDDHKSHVTYATELDGGSCPEGWKKMVKIFYEAFYNVAQYDDEWDGDQHPFVLANGDRTGFSFHGDFLNGWDIDVLQAAVDQCADKNYFNSGECAPLSASFSDKAPETRCTTQPEIIEDIMTVAKLPGNNPVDDEIVNPTDVHTYSTDFSKATEIIVEPELPTAGPGNVVVENRFLGINATDVNITNGGYGRTTLPVKCGLEAAGVVVEIGEGVTGIKVGDNVAYSSIGAFSEYLEVPATKVIKSPELSPALVPLTVCAVSASLALEKAGEMKSNETVFVSAAAGATGQFAVQLAKLAGNHVIGACSSDEKVEYLKSLGVDRPINYKKEDLNAVLTDEYPNGIDLAFEGVGGDMFKAVLDNIAIFGRIIVFGNCSHYHGDAGNDPQYGYQQNRKMQLRSASLRGFQRRHHPKDEPEHLNRLVKLVQEVKMPSFRRVLVHTWSTDFRKATKIVVDQELPKPSVGNVVVKNHFLGINATDINITNGGYGRTSLPINCGLEGVGVVESVAEGVADVSVGDTVAYQHLGAFAEYTEVPSEKIVKTPELSPSVIPLTVCGVSASLALEKAGEMKSNETVFVSAAAGATGQFVVQLAKLAGNHVIGACSSDEKVEYLKSLGVDRPINYKKEDLNAVLKKEYPDGINLAFESVGGELFKSVLDNIAIFGRIIVFGNVSHYHGDAGTDPQYGYQQNRKMQLRSASLCGFLLFHHAQHVPEHLQRLLNLIKDGKLKAGIDPTEFRGLESIPDAIDRLYKQQNIGKLVIKL</sequence>
<dbReference type="OrthoDB" id="9992527at2759"/>
<dbReference type="SUPFAM" id="SSF51735">
    <property type="entry name" value="NAD(P)-binding Rossmann-fold domains"/>
    <property type="match status" value="2"/>
</dbReference>
<dbReference type="Pfam" id="PF08240">
    <property type="entry name" value="ADH_N"/>
    <property type="match status" value="2"/>
</dbReference>
<evidence type="ECO:0000313" key="3">
    <source>
        <dbReference type="EMBL" id="POM79105.1"/>
    </source>
</evidence>
<evidence type="ECO:0000256" key="1">
    <source>
        <dbReference type="ARBA" id="ARBA00023002"/>
    </source>
</evidence>
<comment type="caution">
    <text evidence="3">The sequence shown here is derived from an EMBL/GenBank/DDBJ whole genome shotgun (WGS) entry which is preliminary data.</text>
</comment>
<dbReference type="AlphaFoldDB" id="A0A2P4YMR6"/>
<dbReference type="InterPro" id="IPR051397">
    <property type="entry name" value="Zn-ADH-like_protein"/>
</dbReference>
<keyword evidence="1" id="KW-0560">Oxidoreductase</keyword>
<accession>A0A2P4YMR6</accession>
<dbReference type="Gene3D" id="3.40.50.720">
    <property type="entry name" value="NAD(P)-binding Rossmann-like Domain"/>
    <property type="match status" value="2"/>
</dbReference>
<protein>
    <submittedName>
        <fullName evidence="3">Alcohol dehydrogenase</fullName>
    </submittedName>
</protein>
<feature type="domain" description="Enoyl reductase (ER)" evidence="2">
    <location>
        <begin position="320"/>
        <end position="928"/>
    </location>
</feature>
<dbReference type="GO" id="GO:0016491">
    <property type="term" value="F:oxidoreductase activity"/>
    <property type="evidence" value="ECO:0007669"/>
    <property type="project" value="UniProtKB-KW"/>
</dbReference>
<name>A0A2P4YMR6_9STRA</name>
<organism evidence="3 4">
    <name type="scientific">Phytophthora palmivora</name>
    <dbReference type="NCBI Taxonomy" id="4796"/>
    <lineage>
        <taxon>Eukaryota</taxon>
        <taxon>Sar</taxon>
        <taxon>Stramenopiles</taxon>
        <taxon>Oomycota</taxon>
        <taxon>Peronosporomycetes</taxon>
        <taxon>Peronosporales</taxon>
        <taxon>Peronosporaceae</taxon>
        <taxon>Phytophthora</taxon>
    </lineage>
</organism>
<dbReference type="InterPro" id="IPR013154">
    <property type="entry name" value="ADH-like_N"/>
</dbReference>
<proteinExistence type="predicted"/>
<dbReference type="SUPFAM" id="SSF50129">
    <property type="entry name" value="GroES-like"/>
    <property type="match status" value="2"/>
</dbReference>
<dbReference type="Pfam" id="PF09362">
    <property type="entry name" value="DUF1996"/>
    <property type="match status" value="1"/>
</dbReference>
<dbReference type="SMART" id="SM00829">
    <property type="entry name" value="PKS_ER"/>
    <property type="match status" value="1"/>
</dbReference>
<dbReference type="Gene3D" id="3.90.180.10">
    <property type="entry name" value="Medium-chain alcohol dehydrogenases, catalytic domain"/>
    <property type="match status" value="2"/>
</dbReference>
<dbReference type="EMBL" id="NCKW01001841">
    <property type="protein sequence ID" value="POM79105.1"/>
    <property type="molecule type" value="Genomic_DNA"/>
</dbReference>